<comment type="caution">
    <text evidence="9">The sequence shown here is derived from an EMBL/GenBank/DDBJ whole genome shotgun (WGS) entry which is preliminary data.</text>
</comment>
<evidence type="ECO:0000256" key="6">
    <source>
        <dbReference type="ARBA" id="ARBA00022840"/>
    </source>
</evidence>
<dbReference type="Gene3D" id="3.40.50.620">
    <property type="entry name" value="HUPs"/>
    <property type="match status" value="1"/>
</dbReference>
<comment type="catalytic activity">
    <reaction evidence="7 8">
        <text>(R)-pantoate + beta-alanine + ATP = (R)-pantothenate + AMP + diphosphate + H(+)</text>
        <dbReference type="Rhea" id="RHEA:10912"/>
        <dbReference type="ChEBI" id="CHEBI:15378"/>
        <dbReference type="ChEBI" id="CHEBI:15980"/>
        <dbReference type="ChEBI" id="CHEBI:29032"/>
        <dbReference type="ChEBI" id="CHEBI:30616"/>
        <dbReference type="ChEBI" id="CHEBI:33019"/>
        <dbReference type="ChEBI" id="CHEBI:57966"/>
        <dbReference type="ChEBI" id="CHEBI:456215"/>
        <dbReference type="EC" id="6.3.2.1"/>
    </reaction>
</comment>
<dbReference type="Gene3D" id="3.30.1300.10">
    <property type="entry name" value="Pantoate-beta-alanine ligase, C-terminal domain"/>
    <property type="match status" value="1"/>
</dbReference>
<evidence type="ECO:0000256" key="1">
    <source>
        <dbReference type="ARBA" id="ARBA00004990"/>
    </source>
</evidence>
<dbReference type="RefSeq" id="WP_241274292.1">
    <property type="nucleotide sequence ID" value="NZ_JAKZGS010000004.1"/>
</dbReference>
<dbReference type="InterPro" id="IPR042176">
    <property type="entry name" value="Pantoate_ligase_C"/>
</dbReference>
<comment type="subunit">
    <text evidence="8">Homodimer.</text>
</comment>
<accession>A0ABS9UNL9</accession>
<dbReference type="InterPro" id="IPR004821">
    <property type="entry name" value="Cyt_trans-like"/>
</dbReference>
<dbReference type="GO" id="GO:0016874">
    <property type="term" value="F:ligase activity"/>
    <property type="evidence" value="ECO:0007669"/>
    <property type="project" value="UniProtKB-KW"/>
</dbReference>
<comment type="similarity">
    <text evidence="2 8">Belongs to the pantothenate synthetase family.</text>
</comment>
<organism evidence="9 10">
    <name type="scientific">Belliella calami</name>
    <dbReference type="NCBI Taxonomy" id="2923436"/>
    <lineage>
        <taxon>Bacteria</taxon>
        <taxon>Pseudomonadati</taxon>
        <taxon>Bacteroidota</taxon>
        <taxon>Cytophagia</taxon>
        <taxon>Cytophagales</taxon>
        <taxon>Cyclobacteriaceae</taxon>
        <taxon>Belliella</taxon>
    </lineage>
</organism>
<dbReference type="NCBIfam" id="TIGR00125">
    <property type="entry name" value="cyt_tran_rel"/>
    <property type="match status" value="1"/>
</dbReference>
<comment type="miscellaneous">
    <text evidence="8">The reaction proceeds by a bi uni uni bi ping pong mechanism.</text>
</comment>
<gene>
    <name evidence="8 9" type="primary">panC</name>
    <name evidence="9" type="ORF">MM236_07265</name>
</gene>
<feature type="active site" description="Proton donor" evidence="8">
    <location>
        <position position="49"/>
    </location>
</feature>
<evidence type="ECO:0000256" key="5">
    <source>
        <dbReference type="ARBA" id="ARBA00022741"/>
    </source>
</evidence>
<dbReference type="SUPFAM" id="SSF52374">
    <property type="entry name" value="Nucleotidylyl transferase"/>
    <property type="match status" value="1"/>
</dbReference>
<feature type="binding site" evidence="8">
    <location>
        <begin position="159"/>
        <end position="162"/>
    </location>
    <ligand>
        <name>ATP</name>
        <dbReference type="ChEBI" id="CHEBI:30616"/>
    </ligand>
</feature>
<feature type="binding site" evidence="8">
    <location>
        <begin position="42"/>
        <end position="49"/>
    </location>
    <ligand>
        <name>ATP</name>
        <dbReference type="ChEBI" id="CHEBI:30616"/>
    </ligand>
</feature>
<keyword evidence="4 8" id="KW-0566">Pantothenate biosynthesis</keyword>
<keyword evidence="6 8" id="KW-0067">ATP-binding</keyword>
<keyword evidence="8" id="KW-0963">Cytoplasm</keyword>
<dbReference type="InterPro" id="IPR003721">
    <property type="entry name" value="Pantoate_ligase"/>
</dbReference>
<evidence type="ECO:0000256" key="3">
    <source>
        <dbReference type="ARBA" id="ARBA00022598"/>
    </source>
</evidence>
<reference evidence="9" key="1">
    <citation type="submission" date="2022-03" db="EMBL/GenBank/DDBJ databases">
        <title>De novo assembled genomes of Belliella spp. (Cyclobacteriaceae) strains.</title>
        <authorList>
            <person name="Szabo A."/>
            <person name="Korponai K."/>
            <person name="Felfoldi T."/>
        </authorList>
    </citation>
    <scope>NUCLEOTIDE SEQUENCE</scope>
    <source>
        <strain evidence="9">DSM 107340</strain>
    </source>
</reference>
<comment type="pathway">
    <text evidence="1 8">Cofactor biosynthesis; (R)-pantothenate biosynthesis; (R)-pantothenate from (R)-pantoate and beta-alanine: step 1/1.</text>
</comment>
<dbReference type="EMBL" id="JAKZGS010000004">
    <property type="protein sequence ID" value="MCH7397780.1"/>
    <property type="molecule type" value="Genomic_DNA"/>
</dbReference>
<dbReference type="EC" id="6.3.2.1" evidence="8"/>
<dbReference type="CDD" id="cd00560">
    <property type="entry name" value="PanC"/>
    <property type="match status" value="1"/>
</dbReference>
<dbReference type="InterPro" id="IPR014729">
    <property type="entry name" value="Rossmann-like_a/b/a_fold"/>
</dbReference>
<feature type="binding site" evidence="8">
    <location>
        <position position="73"/>
    </location>
    <ligand>
        <name>beta-alanine</name>
        <dbReference type="ChEBI" id="CHEBI:57966"/>
    </ligand>
</feature>
<protein>
    <recommendedName>
        <fullName evidence="8">Pantothenate synthetase</fullName>
        <shortName evidence="8">PS</shortName>
        <ecNumber evidence="8">6.3.2.1</ecNumber>
    </recommendedName>
    <alternativeName>
        <fullName evidence="8">Pantoate--beta-alanine ligase</fullName>
    </alternativeName>
    <alternativeName>
        <fullName evidence="8">Pantoate-activating enzyme</fullName>
    </alternativeName>
</protein>
<keyword evidence="10" id="KW-1185">Reference proteome</keyword>
<feature type="binding site" evidence="8">
    <location>
        <position position="165"/>
    </location>
    <ligand>
        <name>(R)-pantoate</name>
        <dbReference type="ChEBI" id="CHEBI:15980"/>
    </ligand>
</feature>
<name>A0ABS9UNL9_9BACT</name>
<dbReference type="NCBIfam" id="TIGR00018">
    <property type="entry name" value="panC"/>
    <property type="match status" value="1"/>
</dbReference>
<dbReference type="PANTHER" id="PTHR21299:SF1">
    <property type="entry name" value="PANTOATE--BETA-ALANINE LIGASE"/>
    <property type="match status" value="1"/>
</dbReference>
<evidence type="ECO:0000313" key="9">
    <source>
        <dbReference type="EMBL" id="MCH7397780.1"/>
    </source>
</evidence>
<evidence type="ECO:0000256" key="7">
    <source>
        <dbReference type="ARBA" id="ARBA00048258"/>
    </source>
</evidence>
<proteinExistence type="inferred from homology"/>
<evidence type="ECO:0000256" key="8">
    <source>
        <dbReference type="HAMAP-Rule" id="MF_00158"/>
    </source>
</evidence>
<comment type="subcellular location">
    <subcellularLocation>
        <location evidence="8">Cytoplasm</location>
    </subcellularLocation>
</comment>
<keyword evidence="3 8" id="KW-0436">Ligase</keyword>
<keyword evidence="5 8" id="KW-0547">Nucleotide-binding</keyword>
<feature type="binding site" evidence="8">
    <location>
        <position position="73"/>
    </location>
    <ligand>
        <name>(R)-pantoate</name>
        <dbReference type="ChEBI" id="CHEBI:15980"/>
    </ligand>
</feature>
<dbReference type="HAMAP" id="MF_00158">
    <property type="entry name" value="PanC"/>
    <property type="match status" value="1"/>
</dbReference>
<evidence type="ECO:0000313" key="10">
    <source>
        <dbReference type="Proteomes" id="UP001165488"/>
    </source>
</evidence>
<sequence>MRLFYIFQNPINVTILRTKQAVKSALQILRNSQKTIGFVPTMGALHKGHLSLVENAKLSSDSVIVSIFVNPTQFNNKEDYEKYPISIDEDLKLLEEKGVDFIFLPSVTEMYTGESLLKMDFGNLDKTLEGSFRPGHFNGVGVVVSKLLNIVKPDKSYFGQKDLQQVAIIKRLVNDLSFDVEIVVVPTIRESDGLAMSSRNVRLNPEERLTATILYNCMFFAKTELLQGGDWFEIREKVAKRFYDEPKARLEYFELVNTDTLEKLSTIKYQLNISICTAAFIGEIRLIDNLSIV</sequence>
<evidence type="ECO:0000256" key="4">
    <source>
        <dbReference type="ARBA" id="ARBA00022655"/>
    </source>
</evidence>
<feature type="binding site" evidence="8">
    <location>
        <begin position="196"/>
        <end position="199"/>
    </location>
    <ligand>
        <name>ATP</name>
        <dbReference type="ChEBI" id="CHEBI:30616"/>
    </ligand>
</feature>
<dbReference type="Proteomes" id="UP001165488">
    <property type="component" value="Unassembled WGS sequence"/>
</dbReference>
<evidence type="ECO:0000256" key="2">
    <source>
        <dbReference type="ARBA" id="ARBA00009256"/>
    </source>
</evidence>
<comment type="function">
    <text evidence="8">Catalyzes the condensation of pantoate with beta-alanine in an ATP-dependent reaction via a pantoyl-adenylate intermediate.</text>
</comment>
<dbReference type="PANTHER" id="PTHR21299">
    <property type="entry name" value="CYTIDYLATE KINASE/PANTOATE-BETA-ALANINE LIGASE"/>
    <property type="match status" value="1"/>
</dbReference>
<feature type="binding site" evidence="8">
    <location>
        <position position="188"/>
    </location>
    <ligand>
        <name>ATP</name>
        <dbReference type="ChEBI" id="CHEBI:30616"/>
    </ligand>
</feature>
<dbReference type="Pfam" id="PF02569">
    <property type="entry name" value="Pantoate_ligase"/>
    <property type="match status" value="1"/>
</dbReference>